<dbReference type="PANTHER" id="PTHR43201:SF5">
    <property type="entry name" value="MEDIUM-CHAIN ACYL-COA LIGASE ACSF2, MITOCHONDRIAL"/>
    <property type="match status" value="1"/>
</dbReference>
<feature type="non-terminal residue" evidence="5">
    <location>
        <position position="1"/>
    </location>
</feature>
<evidence type="ECO:0000259" key="3">
    <source>
        <dbReference type="Pfam" id="PF00501"/>
    </source>
</evidence>
<dbReference type="AlphaFoldDB" id="A0A382S1G5"/>
<feature type="domain" description="AMP-binding enzyme C-terminal" evidence="4">
    <location>
        <begin position="279"/>
        <end position="314"/>
    </location>
</feature>
<dbReference type="PROSITE" id="PS00455">
    <property type="entry name" value="AMP_BINDING"/>
    <property type="match status" value="1"/>
</dbReference>
<accession>A0A382S1G5</accession>
<dbReference type="GO" id="GO:0031956">
    <property type="term" value="F:medium-chain fatty acid-CoA ligase activity"/>
    <property type="evidence" value="ECO:0007669"/>
    <property type="project" value="TreeGrafter"/>
</dbReference>
<dbReference type="Gene3D" id="3.40.50.12780">
    <property type="entry name" value="N-terminal domain of ligase-like"/>
    <property type="match status" value="1"/>
</dbReference>
<feature type="non-terminal residue" evidence="5">
    <location>
        <position position="315"/>
    </location>
</feature>
<dbReference type="Pfam" id="PF00501">
    <property type="entry name" value="AMP-binding"/>
    <property type="match status" value="1"/>
</dbReference>
<dbReference type="GO" id="GO:0006631">
    <property type="term" value="P:fatty acid metabolic process"/>
    <property type="evidence" value="ECO:0007669"/>
    <property type="project" value="TreeGrafter"/>
</dbReference>
<organism evidence="5">
    <name type="scientific">marine metagenome</name>
    <dbReference type="NCBI Taxonomy" id="408172"/>
    <lineage>
        <taxon>unclassified sequences</taxon>
        <taxon>metagenomes</taxon>
        <taxon>ecological metagenomes</taxon>
    </lineage>
</organism>
<dbReference type="SUPFAM" id="SSF56801">
    <property type="entry name" value="Acetyl-CoA synthetase-like"/>
    <property type="match status" value="1"/>
</dbReference>
<dbReference type="InterPro" id="IPR042099">
    <property type="entry name" value="ANL_N_sf"/>
</dbReference>
<evidence type="ECO:0000256" key="1">
    <source>
        <dbReference type="ARBA" id="ARBA00006432"/>
    </source>
</evidence>
<evidence type="ECO:0008006" key="6">
    <source>
        <dbReference type="Google" id="ProtNLM"/>
    </source>
</evidence>
<dbReference type="InterPro" id="IPR025110">
    <property type="entry name" value="AMP-bd_C"/>
</dbReference>
<protein>
    <recommendedName>
        <fullName evidence="6">AMP-dependent synthetase/ligase domain-containing protein</fullName>
    </recommendedName>
</protein>
<name>A0A382S1G5_9ZZZZ</name>
<evidence type="ECO:0000259" key="4">
    <source>
        <dbReference type="Pfam" id="PF13193"/>
    </source>
</evidence>
<proteinExistence type="inferred from homology"/>
<dbReference type="PANTHER" id="PTHR43201">
    <property type="entry name" value="ACYL-COA SYNTHETASE"/>
    <property type="match status" value="1"/>
</dbReference>
<dbReference type="Gene3D" id="3.30.300.30">
    <property type="match status" value="1"/>
</dbReference>
<keyword evidence="2" id="KW-0436">Ligase</keyword>
<dbReference type="InterPro" id="IPR000873">
    <property type="entry name" value="AMP-dep_synth/lig_dom"/>
</dbReference>
<gene>
    <name evidence="5" type="ORF">METZ01_LOCUS356628</name>
</gene>
<dbReference type="InterPro" id="IPR045851">
    <property type="entry name" value="AMP-bd_C_sf"/>
</dbReference>
<dbReference type="CDD" id="cd04433">
    <property type="entry name" value="AFD_class_I"/>
    <property type="match status" value="1"/>
</dbReference>
<sequence>KELISSTNSEINFEQSKTSLYDVAVIIYTSGTTGNPKGVILTHLNLLSDAMSISNWFKFNKETRCLCVLPLFHNNGQITTLLAPLYAGGSTVIVKGKISLYAFWDLVNKYKATWTSVMASILSILLSLPNERKGNSLRAILCGGQILTRSVQDQFESRFNIPIFEGYGLTETTSFSCINNYPAEKRKIGSIGKSLITNEIAILNENDEEVDENTEGEICIRGYNVANGYLGDLEKNHAFRNGWFHSGDYGKKDNEGNFYFHGRQDSLIIKGGENIYPAEIENVLYSHPDIEECAVIGVSHKLLGEDICAFIKIKN</sequence>
<dbReference type="InterPro" id="IPR020845">
    <property type="entry name" value="AMP-binding_CS"/>
</dbReference>
<reference evidence="5" key="1">
    <citation type="submission" date="2018-05" db="EMBL/GenBank/DDBJ databases">
        <authorList>
            <person name="Lanie J.A."/>
            <person name="Ng W.-L."/>
            <person name="Kazmierczak K.M."/>
            <person name="Andrzejewski T.M."/>
            <person name="Davidsen T.M."/>
            <person name="Wayne K.J."/>
            <person name="Tettelin H."/>
            <person name="Glass J.I."/>
            <person name="Rusch D."/>
            <person name="Podicherti R."/>
            <person name="Tsui H.-C.T."/>
            <person name="Winkler M.E."/>
        </authorList>
    </citation>
    <scope>NUCLEOTIDE SEQUENCE</scope>
</reference>
<comment type="similarity">
    <text evidence="1">Belongs to the ATP-dependent AMP-binding enzyme family.</text>
</comment>
<feature type="domain" description="AMP-dependent synthetase/ligase" evidence="3">
    <location>
        <begin position="15"/>
        <end position="230"/>
    </location>
</feature>
<dbReference type="Pfam" id="PF13193">
    <property type="entry name" value="AMP-binding_C"/>
    <property type="match status" value="1"/>
</dbReference>
<evidence type="ECO:0000313" key="5">
    <source>
        <dbReference type="EMBL" id="SVD03774.1"/>
    </source>
</evidence>
<dbReference type="EMBL" id="UINC01125737">
    <property type="protein sequence ID" value="SVD03774.1"/>
    <property type="molecule type" value="Genomic_DNA"/>
</dbReference>
<evidence type="ECO:0000256" key="2">
    <source>
        <dbReference type="ARBA" id="ARBA00022598"/>
    </source>
</evidence>